<dbReference type="Gene3D" id="1.10.10.10">
    <property type="entry name" value="Winged helix-like DNA-binding domain superfamily/Winged helix DNA-binding domain"/>
    <property type="match status" value="1"/>
</dbReference>
<evidence type="ECO:0000256" key="1">
    <source>
        <dbReference type="ARBA" id="ARBA00023015"/>
    </source>
</evidence>
<dbReference type="InterPro" id="IPR036390">
    <property type="entry name" value="WH_DNA-bd_sf"/>
</dbReference>
<dbReference type="InterPro" id="IPR011711">
    <property type="entry name" value="GntR_C"/>
</dbReference>
<dbReference type="Pfam" id="PF07729">
    <property type="entry name" value="FCD"/>
    <property type="match status" value="1"/>
</dbReference>
<dbReference type="InterPro" id="IPR000524">
    <property type="entry name" value="Tscrpt_reg_HTH_GntR"/>
</dbReference>
<dbReference type="NCBIfam" id="NF008576">
    <property type="entry name" value="PRK11534.1"/>
    <property type="match status" value="1"/>
</dbReference>
<dbReference type="OrthoDB" id="9799812at2"/>
<keyword evidence="2 5" id="KW-0238">DNA-binding</keyword>
<reference evidence="5 6" key="1">
    <citation type="submission" date="2018-12" db="EMBL/GenBank/DDBJ databases">
        <authorList>
            <person name="Yu L."/>
        </authorList>
    </citation>
    <scope>NUCLEOTIDE SEQUENCE [LARGE SCALE GENOMIC DNA]</scope>
    <source>
        <strain evidence="5 6">11S</strain>
    </source>
</reference>
<name>A0A431V425_9GAMM</name>
<evidence type="ECO:0000256" key="2">
    <source>
        <dbReference type="ARBA" id="ARBA00023125"/>
    </source>
</evidence>
<evidence type="ECO:0000313" key="6">
    <source>
        <dbReference type="Proteomes" id="UP000267400"/>
    </source>
</evidence>
<feature type="domain" description="HTH gntR-type" evidence="4">
    <location>
        <begin position="7"/>
        <end position="74"/>
    </location>
</feature>
<dbReference type="Proteomes" id="UP000267400">
    <property type="component" value="Unassembled WGS sequence"/>
</dbReference>
<evidence type="ECO:0000256" key="3">
    <source>
        <dbReference type="ARBA" id="ARBA00023163"/>
    </source>
</evidence>
<dbReference type="PANTHER" id="PTHR43537">
    <property type="entry name" value="TRANSCRIPTIONAL REGULATOR, GNTR FAMILY"/>
    <property type="match status" value="1"/>
</dbReference>
<dbReference type="RefSeq" id="WP_126482652.1">
    <property type="nucleotide sequence ID" value="NZ_RXNS01000006.1"/>
</dbReference>
<accession>A0A431V425</accession>
<evidence type="ECO:0000259" key="4">
    <source>
        <dbReference type="PROSITE" id="PS50949"/>
    </source>
</evidence>
<dbReference type="SMART" id="SM00895">
    <property type="entry name" value="FCD"/>
    <property type="match status" value="1"/>
</dbReference>
<comment type="caution">
    <text evidence="5">The sequence shown here is derived from an EMBL/GenBank/DDBJ whole genome shotgun (WGS) entry which is preliminary data.</text>
</comment>
<dbReference type="Pfam" id="PF00392">
    <property type="entry name" value="GntR"/>
    <property type="match status" value="1"/>
</dbReference>
<dbReference type="GO" id="GO:0003700">
    <property type="term" value="F:DNA-binding transcription factor activity"/>
    <property type="evidence" value="ECO:0007669"/>
    <property type="project" value="InterPro"/>
</dbReference>
<keyword evidence="1" id="KW-0805">Transcription regulation</keyword>
<organism evidence="5 6">
    <name type="scientific">Halomonas nitroreducens</name>
    <dbReference type="NCBI Taxonomy" id="447425"/>
    <lineage>
        <taxon>Bacteria</taxon>
        <taxon>Pseudomonadati</taxon>
        <taxon>Pseudomonadota</taxon>
        <taxon>Gammaproteobacteria</taxon>
        <taxon>Oceanospirillales</taxon>
        <taxon>Halomonadaceae</taxon>
        <taxon>Halomonas</taxon>
    </lineage>
</organism>
<keyword evidence="3" id="KW-0804">Transcription</keyword>
<dbReference type="SUPFAM" id="SSF46785">
    <property type="entry name" value="Winged helix' DNA-binding domain"/>
    <property type="match status" value="1"/>
</dbReference>
<dbReference type="EMBL" id="RXNS01000006">
    <property type="protein sequence ID" value="RTR04953.1"/>
    <property type="molecule type" value="Genomic_DNA"/>
</dbReference>
<dbReference type="InterPro" id="IPR008920">
    <property type="entry name" value="TF_FadR/GntR_C"/>
</dbReference>
<dbReference type="SUPFAM" id="SSF48008">
    <property type="entry name" value="GntR ligand-binding domain-like"/>
    <property type="match status" value="1"/>
</dbReference>
<dbReference type="PANTHER" id="PTHR43537:SF20">
    <property type="entry name" value="HTH-TYPE TRANSCRIPTIONAL REPRESSOR GLAR"/>
    <property type="match status" value="1"/>
</dbReference>
<proteinExistence type="predicted"/>
<dbReference type="AlphaFoldDB" id="A0A431V425"/>
<protein>
    <submittedName>
        <fullName evidence="5">DNA-binding transcriptional regulator CsiR</fullName>
    </submittedName>
</protein>
<evidence type="ECO:0000313" key="5">
    <source>
        <dbReference type="EMBL" id="RTR04953.1"/>
    </source>
</evidence>
<gene>
    <name evidence="5" type="primary">csiR</name>
    <name evidence="5" type="ORF">EKG36_07475</name>
</gene>
<dbReference type="PROSITE" id="PS50949">
    <property type="entry name" value="HTH_GNTR"/>
    <property type="match status" value="1"/>
</dbReference>
<dbReference type="SMART" id="SM00345">
    <property type="entry name" value="HTH_GNTR"/>
    <property type="match status" value="1"/>
</dbReference>
<dbReference type="InterPro" id="IPR036388">
    <property type="entry name" value="WH-like_DNA-bd_sf"/>
</dbReference>
<dbReference type="GO" id="GO:0003677">
    <property type="term" value="F:DNA binding"/>
    <property type="evidence" value="ECO:0007669"/>
    <property type="project" value="UniProtKB-KW"/>
</dbReference>
<dbReference type="Gene3D" id="1.20.120.530">
    <property type="entry name" value="GntR ligand-binding domain-like"/>
    <property type="match status" value="1"/>
</dbReference>
<sequence>MDSTPKQNLGISAYTWLKHDIIRGIFQPGEKLLMSRLKERYDLGIGPLREALSQLVAERLVVAISQRGYRVAPMSREELADLYDARAQLEGLVLELAIERGDDSWEAEILAKAHTLAKVMEVRTPDEMLDIWDARHKAFHTAIAAGCNSPHLMQLRESLFDQVERYRHLWLQATVFSEEALERKRREHAALVEVILARDAGRARAMMREHLMTPVPIILDIMQQRGLA</sequence>
<keyword evidence="6" id="KW-1185">Reference proteome</keyword>